<proteinExistence type="predicted"/>
<dbReference type="Proteomes" id="UP001141806">
    <property type="component" value="Unassembled WGS sequence"/>
</dbReference>
<gene>
    <name evidence="1" type="ORF">NE237_032414</name>
</gene>
<dbReference type="EMBL" id="JAMYWD010000001">
    <property type="protein sequence ID" value="KAJ4981577.1"/>
    <property type="molecule type" value="Genomic_DNA"/>
</dbReference>
<dbReference type="GO" id="GO:0020037">
    <property type="term" value="F:heme binding"/>
    <property type="evidence" value="ECO:0007669"/>
    <property type="project" value="InterPro"/>
</dbReference>
<evidence type="ECO:0000313" key="2">
    <source>
        <dbReference type="Proteomes" id="UP001141806"/>
    </source>
</evidence>
<dbReference type="GO" id="GO:0004497">
    <property type="term" value="F:monooxygenase activity"/>
    <property type="evidence" value="ECO:0007669"/>
    <property type="project" value="InterPro"/>
</dbReference>
<dbReference type="GO" id="GO:0016705">
    <property type="term" value="F:oxidoreductase activity, acting on paired donors, with incorporation or reduction of molecular oxygen"/>
    <property type="evidence" value="ECO:0007669"/>
    <property type="project" value="InterPro"/>
</dbReference>
<accession>A0A9Q0L325</accession>
<dbReference type="PANTHER" id="PTHR36856:SF1">
    <property type="entry name" value="OS07G0175200 PROTEIN"/>
    <property type="match status" value="1"/>
</dbReference>
<keyword evidence="2" id="KW-1185">Reference proteome</keyword>
<dbReference type="SUPFAM" id="SSF48264">
    <property type="entry name" value="Cytochrome P450"/>
    <property type="match status" value="1"/>
</dbReference>
<protein>
    <submittedName>
        <fullName evidence="1">Uncharacterized protein</fullName>
    </submittedName>
</protein>
<evidence type="ECO:0000313" key="1">
    <source>
        <dbReference type="EMBL" id="KAJ4981577.1"/>
    </source>
</evidence>
<organism evidence="1 2">
    <name type="scientific">Protea cynaroides</name>
    <dbReference type="NCBI Taxonomy" id="273540"/>
    <lineage>
        <taxon>Eukaryota</taxon>
        <taxon>Viridiplantae</taxon>
        <taxon>Streptophyta</taxon>
        <taxon>Embryophyta</taxon>
        <taxon>Tracheophyta</taxon>
        <taxon>Spermatophyta</taxon>
        <taxon>Magnoliopsida</taxon>
        <taxon>Proteales</taxon>
        <taxon>Proteaceae</taxon>
        <taxon>Protea</taxon>
    </lineage>
</organism>
<comment type="caution">
    <text evidence="1">The sequence shown here is derived from an EMBL/GenBank/DDBJ whole genome shotgun (WGS) entry which is preliminary data.</text>
</comment>
<name>A0A9Q0L325_9MAGN</name>
<dbReference type="OrthoDB" id="2262048at2759"/>
<dbReference type="GO" id="GO:0005506">
    <property type="term" value="F:iron ion binding"/>
    <property type="evidence" value="ECO:0007669"/>
    <property type="project" value="InterPro"/>
</dbReference>
<reference evidence="1" key="1">
    <citation type="journal article" date="2023" name="Plant J.">
        <title>The genome of the king protea, Protea cynaroides.</title>
        <authorList>
            <person name="Chang J."/>
            <person name="Duong T.A."/>
            <person name="Schoeman C."/>
            <person name="Ma X."/>
            <person name="Roodt D."/>
            <person name="Barker N."/>
            <person name="Li Z."/>
            <person name="Van de Peer Y."/>
            <person name="Mizrachi E."/>
        </authorList>
    </citation>
    <scope>NUCLEOTIDE SEQUENCE</scope>
    <source>
        <tissue evidence="1">Young leaves</tissue>
    </source>
</reference>
<dbReference type="PANTHER" id="PTHR36856">
    <property type="entry name" value="OS07G0175200 PROTEIN"/>
    <property type="match status" value="1"/>
</dbReference>
<dbReference type="InterPro" id="IPR036396">
    <property type="entry name" value="Cyt_P450_sf"/>
</dbReference>
<dbReference type="AlphaFoldDB" id="A0A9Q0L325"/>
<sequence length="158" mass="17483">MDKRTDNISAKNVMSPFDVEALKKCLEENKGDYLKCQSQVEAFRSLCSLKNPGMNCRGPSLLLIPLPHKAETKVEICGFTVPKDAQVLVNTWATVRDLSISFGTILSLGIFHRSLGQMQSYRSNTLPAAPLIKPFFLPLQHLHHTEGHDSAMEACGVT</sequence>